<protein>
    <submittedName>
        <fullName evidence="2">Condensation domain-containing protein</fullName>
    </submittedName>
</protein>
<keyword evidence="3" id="KW-1185">Reference proteome</keyword>
<evidence type="ECO:0000313" key="2">
    <source>
        <dbReference type="EMBL" id="MFC6761653.1"/>
    </source>
</evidence>
<gene>
    <name evidence="2" type="ORF">ACFQFQ_22790</name>
</gene>
<dbReference type="EMBL" id="JBHSWG010000003">
    <property type="protein sequence ID" value="MFC6761653.1"/>
    <property type="molecule type" value="Genomic_DNA"/>
</dbReference>
<feature type="domain" description="Condensation" evidence="1">
    <location>
        <begin position="15"/>
        <end position="174"/>
    </location>
</feature>
<accession>A0ABW2B8G9</accession>
<sequence length="182" mass="20167">MLLDRQKLIPTDKTTLRANAAQNGIWYAEQLSPAGYMFNLAEYLSLEGEIDTAVFLETLHWLANEIEAPRASLAPDETGLQIQIAPHFEGDIPLIDFGQDADPMAAALAWMQSDLADHSGGLWRSALIRLNPRHHLWYHCAHHVLLDGFSGSLLARRCAEIYTARLRGDTPPPGNCPRQSAA</sequence>
<dbReference type="Pfam" id="PF00668">
    <property type="entry name" value="Condensation"/>
    <property type="match status" value="1"/>
</dbReference>
<dbReference type="Gene3D" id="3.30.559.10">
    <property type="entry name" value="Chloramphenicol acetyltransferase-like domain"/>
    <property type="match status" value="1"/>
</dbReference>
<name>A0ABW2B8G9_9RHOB</name>
<reference evidence="3" key="1">
    <citation type="journal article" date="2019" name="Int. J. Syst. Evol. Microbiol.">
        <title>The Global Catalogue of Microorganisms (GCM) 10K type strain sequencing project: providing services to taxonomists for standard genome sequencing and annotation.</title>
        <authorList>
            <consortium name="The Broad Institute Genomics Platform"/>
            <consortium name="The Broad Institute Genome Sequencing Center for Infectious Disease"/>
            <person name="Wu L."/>
            <person name="Ma J."/>
        </authorList>
    </citation>
    <scope>NUCLEOTIDE SEQUENCE [LARGE SCALE GENOMIC DNA]</scope>
    <source>
        <strain evidence="3">CCUG 66188</strain>
    </source>
</reference>
<evidence type="ECO:0000259" key="1">
    <source>
        <dbReference type="Pfam" id="PF00668"/>
    </source>
</evidence>
<dbReference type="SUPFAM" id="SSF52777">
    <property type="entry name" value="CoA-dependent acyltransferases"/>
    <property type="match status" value="1"/>
</dbReference>
<dbReference type="Proteomes" id="UP001596353">
    <property type="component" value="Unassembled WGS sequence"/>
</dbReference>
<evidence type="ECO:0000313" key="3">
    <source>
        <dbReference type="Proteomes" id="UP001596353"/>
    </source>
</evidence>
<proteinExistence type="predicted"/>
<organism evidence="2 3">
    <name type="scientific">Sulfitobacter porphyrae</name>
    <dbReference type="NCBI Taxonomy" id="1246864"/>
    <lineage>
        <taxon>Bacteria</taxon>
        <taxon>Pseudomonadati</taxon>
        <taxon>Pseudomonadota</taxon>
        <taxon>Alphaproteobacteria</taxon>
        <taxon>Rhodobacterales</taxon>
        <taxon>Roseobacteraceae</taxon>
        <taxon>Sulfitobacter</taxon>
    </lineage>
</organism>
<dbReference type="InterPro" id="IPR001242">
    <property type="entry name" value="Condensation_dom"/>
</dbReference>
<dbReference type="InterPro" id="IPR023213">
    <property type="entry name" value="CAT-like_dom_sf"/>
</dbReference>
<comment type="caution">
    <text evidence="2">The sequence shown here is derived from an EMBL/GenBank/DDBJ whole genome shotgun (WGS) entry which is preliminary data.</text>
</comment>